<dbReference type="Pfam" id="PF05225">
    <property type="entry name" value="HTH_psq"/>
    <property type="match status" value="1"/>
</dbReference>
<dbReference type="SUPFAM" id="SSF46689">
    <property type="entry name" value="Homeodomain-like"/>
    <property type="match status" value="1"/>
</dbReference>
<evidence type="ECO:0000256" key="3">
    <source>
        <dbReference type="ARBA" id="ARBA00023242"/>
    </source>
</evidence>
<evidence type="ECO:0000256" key="1">
    <source>
        <dbReference type="ARBA" id="ARBA00004123"/>
    </source>
</evidence>
<evidence type="ECO:0000259" key="6">
    <source>
        <dbReference type="PROSITE" id="PS51253"/>
    </source>
</evidence>
<accession>A0AAV8X6D9</accession>
<dbReference type="PANTHER" id="PTHR19303">
    <property type="entry name" value="TRANSPOSON"/>
    <property type="match status" value="1"/>
</dbReference>
<gene>
    <name evidence="7" type="ORF">NQ314_013393</name>
</gene>
<dbReference type="PROSITE" id="PS51253">
    <property type="entry name" value="HTH_CENPB"/>
    <property type="match status" value="1"/>
</dbReference>
<evidence type="ECO:0000256" key="4">
    <source>
        <dbReference type="SAM" id="MobiDB-lite"/>
    </source>
</evidence>
<comment type="caution">
    <text evidence="7">The sequence shown here is derived from an EMBL/GenBank/DDBJ whole genome shotgun (WGS) entry which is preliminary data.</text>
</comment>
<dbReference type="InterPro" id="IPR009057">
    <property type="entry name" value="Homeodomain-like_sf"/>
</dbReference>
<keyword evidence="5" id="KW-0812">Transmembrane</keyword>
<protein>
    <recommendedName>
        <fullName evidence="6">HTH CENPB-type domain-containing protein</fullName>
    </recommendedName>
</protein>
<reference evidence="7" key="1">
    <citation type="journal article" date="2023" name="Insect Mol. Biol.">
        <title>Genome sequencing provides insights into the evolution of gene families encoding plant cell wall-degrading enzymes in longhorned beetles.</title>
        <authorList>
            <person name="Shin N.R."/>
            <person name="Okamura Y."/>
            <person name="Kirsch R."/>
            <person name="Pauchet Y."/>
        </authorList>
    </citation>
    <scope>NUCLEOTIDE SEQUENCE</scope>
    <source>
        <strain evidence="7">RBIC_L_NR</strain>
    </source>
</reference>
<organism evidence="7 8">
    <name type="scientific">Rhamnusium bicolor</name>
    <dbReference type="NCBI Taxonomy" id="1586634"/>
    <lineage>
        <taxon>Eukaryota</taxon>
        <taxon>Metazoa</taxon>
        <taxon>Ecdysozoa</taxon>
        <taxon>Arthropoda</taxon>
        <taxon>Hexapoda</taxon>
        <taxon>Insecta</taxon>
        <taxon>Pterygota</taxon>
        <taxon>Neoptera</taxon>
        <taxon>Endopterygota</taxon>
        <taxon>Coleoptera</taxon>
        <taxon>Polyphaga</taxon>
        <taxon>Cucujiformia</taxon>
        <taxon>Chrysomeloidea</taxon>
        <taxon>Cerambycidae</taxon>
        <taxon>Lepturinae</taxon>
        <taxon>Rhagiini</taxon>
        <taxon>Rhamnusium</taxon>
    </lineage>
</organism>
<feature type="region of interest" description="Disordered" evidence="4">
    <location>
        <begin position="1"/>
        <end position="24"/>
    </location>
</feature>
<feature type="domain" description="HTH CENPB-type" evidence="6">
    <location>
        <begin position="77"/>
        <end position="152"/>
    </location>
</feature>
<dbReference type="InterPro" id="IPR050863">
    <property type="entry name" value="CenT-Element_Derived"/>
</dbReference>
<feature type="transmembrane region" description="Helical" evidence="5">
    <location>
        <begin position="232"/>
        <end position="255"/>
    </location>
</feature>
<dbReference type="PANTHER" id="PTHR19303:SF74">
    <property type="entry name" value="POGO TRANSPOSABLE ELEMENT WITH KRAB DOMAIN"/>
    <property type="match status" value="1"/>
</dbReference>
<dbReference type="EMBL" id="JANEYF010003732">
    <property type="protein sequence ID" value="KAJ8934352.1"/>
    <property type="molecule type" value="Genomic_DNA"/>
</dbReference>
<keyword evidence="8" id="KW-1185">Reference proteome</keyword>
<dbReference type="AlphaFoldDB" id="A0AAV8X6D9"/>
<dbReference type="InterPro" id="IPR007889">
    <property type="entry name" value="HTH_Psq"/>
</dbReference>
<dbReference type="InterPro" id="IPR006600">
    <property type="entry name" value="HTH_CenpB_DNA-bd_dom"/>
</dbReference>
<dbReference type="Pfam" id="PF03221">
    <property type="entry name" value="HTH_Tnp_Tc5"/>
    <property type="match status" value="1"/>
</dbReference>
<keyword evidence="3" id="KW-0539">Nucleus</keyword>
<evidence type="ECO:0000313" key="7">
    <source>
        <dbReference type="EMBL" id="KAJ8934352.1"/>
    </source>
</evidence>
<proteinExistence type="predicted"/>
<keyword evidence="2" id="KW-0238">DNA-binding</keyword>
<evidence type="ECO:0000256" key="2">
    <source>
        <dbReference type="ARBA" id="ARBA00023125"/>
    </source>
</evidence>
<evidence type="ECO:0000256" key="5">
    <source>
        <dbReference type="SAM" id="Phobius"/>
    </source>
</evidence>
<dbReference type="GO" id="GO:0003677">
    <property type="term" value="F:DNA binding"/>
    <property type="evidence" value="ECO:0007669"/>
    <property type="project" value="UniProtKB-KW"/>
</dbReference>
<keyword evidence="5" id="KW-0472">Membrane</keyword>
<evidence type="ECO:0000313" key="8">
    <source>
        <dbReference type="Proteomes" id="UP001162156"/>
    </source>
</evidence>
<dbReference type="Gene3D" id="1.10.10.60">
    <property type="entry name" value="Homeodomain-like"/>
    <property type="match status" value="1"/>
</dbReference>
<sequence>MPPTRKARKENSNSQNLQKKIKRNEQKMFQYAPEQLERALEEIKEKRMGIRKASRQCGIPKTPIIDRLKGRVLVTRRKIGPDPILLVEVERKIVEWIIKIAKCGFPLKKADLLNTVQKIAQETDKTKFFKDGRPGQKWYKQFLKRHSELSFREAEGINKARAIITEEYIRAWFHELQIFLTQNNLTKLLDDPSCVFNGDESGFSLCPKSGKVLDPKGWKNLYQIKLGNEKGCLTVLIVFSANGVVCPPLVVFPYIRPP</sequence>
<dbReference type="Proteomes" id="UP001162156">
    <property type="component" value="Unassembled WGS sequence"/>
</dbReference>
<keyword evidence="5" id="KW-1133">Transmembrane helix</keyword>
<name>A0AAV8X6D9_9CUCU</name>
<dbReference type="GO" id="GO:0005634">
    <property type="term" value="C:nucleus"/>
    <property type="evidence" value="ECO:0007669"/>
    <property type="project" value="UniProtKB-SubCell"/>
</dbReference>
<comment type="subcellular location">
    <subcellularLocation>
        <location evidence="1">Nucleus</location>
    </subcellularLocation>
</comment>